<keyword evidence="2" id="KW-1185">Reference proteome</keyword>
<organism evidence="1 2">
    <name type="scientific">Gymnopilus junonius</name>
    <name type="common">Spectacular rustgill mushroom</name>
    <name type="synonym">Gymnopilus spectabilis subsp. junonius</name>
    <dbReference type="NCBI Taxonomy" id="109634"/>
    <lineage>
        <taxon>Eukaryota</taxon>
        <taxon>Fungi</taxon>
        <taxon>Dikarya</taxon>
        <taxon>Basidiomycota</taxon>
        <taxon>Agaricomycotina</taxon>
        <taxon>Agaricomycetes</taxon>
        <taxon>Agaricomycetidae</taxon>
        <taxon>Agaricales</taxon>
        <taxon>Agaricineae</taxon>
        <taxon>Hymenogastraceae</taxon>
        <taxon>Gymnopilus</taxon>
    </lineage>
</organism>
<proteinExistence type="predicted"/>
<reference evidence="1" key="1">
    <citation type="submission" date="2020-11" db="EMBL/GenBank/DDBJ databases">
        <authorList>
            <consortium name="DOE Joint Genome Institute"/>
            <person name="Ahrendt S."/>
            <person name="Riley R."/>
            <person name="Andreopoulos W."/>
            <person name="LaButti K."/>
            <person name="Pangilinan J."/>
            <person name="Ruiz-duenas F.J."/>
            <person name="Barrasa J.M."/>
            <person name="Sanchez-Garcia M."/>
            <person name="Camarero S."/>
            <person name="Miyauchi S."/>
            <person name="Serrano A."/>
            <person name="Linde D."/>
            <person name="Babiker R."/>
            <person name="Drula E."/>
            <person name="Ayuso-Fernandez I."/>
            <person name="Pacheco R."/>
            <person name="Padilla G."/>
            <person name="Ferreira P."/>
            <person name="Barriuso J."/>
            <person name="Kellner H."/>
            <person name="Castanera R."/>
            <person name="Alfaro M."/>
            <person name="Ramirez L."/>
            <person name="Pisabarro A.G."/>
            <person name="Kuo A."/>
            <person name="Tritt A."/>
            <person name="Lipzen A."/>
            <person name="He G."/>
            <person name="Yan M."/>
            <person name="Ng V."/>
            <person name="Cullen D."/>
            <person name="Martin F."/>
            <person name="Rosso M.-N."/>
            <person name="Henrissat B."/>
            <person name="Hibbett D."/>
            <person name="Martinez A.T."/>
            <person name="Grigoriev I.V."/>
        </authorList>
    </citation>
    <scope>NUCLEOTIDE SEQUENCE</scope>
    <source>
        <strain evidence="1">AH 44721</strain>
    </source>
</reference>
<evidence type="ECO:0000313" key="1">
    <source>
        <dbReference type="EMBL" id="KAF8883479.1"/>
    </source>
</evidence>
<comment type="caution">
    <text evidence="1">The sequence shown here is derived from an EMBL/GenBank/DDBJ whole genome shotgun (WGS) entry which is preliminary data.</text>
</comment>
<sequence length="177" mass="20440">MQQSGSVCWTEIHVAIADLRQFGEEKKEKDKDMVTLSPTRIRCYHHLNNATFVRGHENYLCVLTRMDSKLRYSVESYGQSRMEDSGASILRNIKIAPNRDVARDSSFHQLAFIHFQEGRTLEDSISILSLIRIRHLRFYSGIASFVRKFQELCPSVGYNDKDRLTLKSSLQSPSYTC</sequence>
<dbReference type="AlphaFoldDB" id="A0A9P5NH85"/>
<dbReference type="Proteomes" id="UP000724874">
    <property type="component" value="Unassembled WGS sequence"/>
</dbReference>
<dbReference type="EMBL" id="JADNYJ010000115">
    <property type="protein sequence ID" value="KAF8883479.1"/>
    <property type="molecule type" value="Genomic_DNA"/>
</dbReference>
<name>A0A9P5NH85_GYMJU</name>
<evidence type="ECO:0000313" key="2">
    <source>
        <dbReference type="Proteomes" id="UP000724874"/>
    </source>
</evidence>
<accession>A0A9P5NH85</accession>
<protein>
    <submittedName>
        <fullName evidence="1">Uncharacterized protein</fullName>
    </submittedName>
</protein>
<gene>
    <name evidence="1" type="ORF">CPB84DRAFT_188053</name>
</gene>